<dbReference type="Pfam" id="PF00149">
    <property type="entry name" value="Metallophos"/>
    <property type="match status" value="1"/>
</dbReference>
<sequence>MRLLHTSDWHLGRSLHSTSLHAAQEHAVGFIIDLAVAESVDCIVIAGDVFDRAIPPIESLRLLNRAVDAFARAGVTVIITAGNHDSGDRLATYSGVLADGVHLVGSLDSVGTPVTLEDEFGPVLLYPLPYLEPDVARVSLSGDDEPLERSHEAVMRAAVQLIRRDLAGRPGQTPRAVAIGHAFVANVGRSDEWTDEFETTSESERDLTVGGVQVVPAGVFAGAGLQYVALGHLHRGHEVSGGDTIVRYSGSLLRYSFSEAAHDKHVVIVDIGAPGAACEIREVPIPQPRPMSRLRDSIDALVSDAYAHAREHFVELVVTDDAPPDRMHARLDAVFAYALRKSHEPANRVSLQRDRGDARGKEPLDVVADFIRKVTGGDPDDAQLAILRSGYEVCR</sequence>
<evidence type="ECO:0000313" key="9">
    <source>
        <dbReference type="EMBL" id="CAB4949294.1"/>
    </source>
</evidence>
<dbReference type="GO" id="GO:0008408">
    <property type="term" value="F:3'-5' exonuclease activity"/>
    <property type="evidence" value="ECO:0007669"/>
    <property type="project" value="InterPro"/>
</dbReference>
<dbReference type="EMBL" id="CAFBNE010000040">
    <property type="protein sequence ID" value="CAB4949294.1"/>
    <property type="molecule type" value="Genomic_DNA"/>
</dbReference>
<name>A0A6J7K4S7_9ZZZZ</name>
<accession>A0A6J7K4S7</accession>
<dbReference type="PANTHER" id="PTHR30337">
    <property type="entry name" value="COMPONENT OF ATP-DEPENDENT DSDNA EXONUCLEASE"/>
    <property type="match status" value="1"/>
</dbReference>
<proteinExistence type="inferred from homology"/>
<keyword evidence="4" id="KW-0540">Nuclease</keyword>
<dbReference type="GO" id="GO:0006259">
    <property type="term" value="P:DNA metabolic process"/>
    <property type="evidence" value="ECO:0007669"/>
    <property type="project" value="InterPro"/>
</dbReference>
<protein>
    <recommendedName>
        <fullName evidence="3">Nuclease SbcCD subunit D</fullName>
    </recommendedName>
</protein>
<feature type="domain" description="Calcineurin-like phosphoesterase" evidence="7">
    <location>
        <begin position="1"/>
        <end position="118"/>
    </location>
</feature>
<dbReference type="InterPro" id="IPR041796">
    <property type="entry name" value="Mre11_N"/>
</dbReference>
<dbReference type="AlphaFoldDB" id="A0A6J7K4S7"/>
<dbReference type="InterPro" id="IPR029052">
    <property type="entry name" value="Metallo-depent_PP-like"/>
</dbReference>
<keyword evidence="5" id="KW-0378">Hydrolase</keyword>
<dbReference type="Pfam" id="PF12320">
    <property type="entry name" value="SbcD_C"/>
    <property type="match status" value="1"/>
</dbReference>
<dbReference type="PANTHER" id="PTHR30337:SF0">
    <property type="entry name" value="NUCLEASE SBCCD SUBUNIT D"/>
    <property type="match status" value="1"/>
</dbReference>
<evidence type="ECO:0000256" key="2">
    <source>
        <dbReference type="ARBA" id="ARBA00011322"/>
    </source>
</evidence>
<gene>
    <name evidence="9" type="ORF">UFOPK3772_01430</name>
</gene>
<dbReference type="InterPro" id="IPR050535">
    <property type="entry name" value="DNA_Repair-Maintenance_Comp"/>
</dbReference>
<dbReference type="GO" id="GO:0004519">
    <property type="term" value="F:endonuclease activity"/>
    <property type="evidence" value="ECO:0007669"/>
    <property type="project" value="InterPro"/>
</dbReference>
<dbReference type="InterPro" id="IPR004593">
    <property type="entry name" value="SbcD"/>
</dbReference>
<dbReference type="CDD" id="cd00840">
    <property type="entry name" value="MPP_Mre11_N"/>
    <property type="match status" value="1"/>
</dbReference>
<evidence type="ECO:0000256" key="5">
    <source>
        <dbReference type="ARBA" id="ARBA00022801"/>
    </source>
</evidence>
<dbReference type="InterPro" id="IPR004843">
    <property type="entry name" value="Calcineurin-like_PHP"/>
</dbReference>
<comment type="subunit">
    <text evidence="2">Heterodimer of SbcC and SbcD.</text>
</comment>
<keyword evidence="6" id="KW-0269">Exonuclease</keyword>
<dbReference type="InterPro" id="IPR026843">
    <property type="entry name" value="SbcD_C"/>
</dbReference>
<dbReference type="SUPFAM" id="SSF56300">
    <property type="entry name" value="Metallo-dependent phosphatases"/>
    <property type="match status" value="1"/>
</dbReference>
<evidence type="ECO:0000256" key="1">
    <source>
        <dbReference type="ARBA" id="ARBA00010555"/>
    </source>
</evidence>
<dbReference type="NCBIfam" id="TIGR00619">
    <property type="entry name" value="sbcd"/>
    <property type="match status" value="1"/>
</dbReference>
<evidence type="ECO:0000259" key="8">
    <source>
        <dbReference type="Pfam" id="PF12320"/>
    </source>
</evidence>
<evidence type="ECO:0000256" key="6">
    <source>
        <dbReference type="ARBA" id="ARBA00022839"/>
    </source>
</evidence>
<feature type="domain" description="Nuclease SbcCD subunit D C-terminal" evidence="8">
    <location>
        <begin position="288"/>
        <end position="374"/>
    </location>
</feature>
<evidence type="ECO:0000256" key="4">
    <source>
        <dbReference type="ARBA" id="ARBA00022722"/>
    </source>
</evidence>
<dbReference type="Gene3D" id="3.60.21.10">
    <property type="match status" value="1"/>
</dbReference>
<organism evidence="9">
    <name type="scientific">freshwater metagenome</name>
    <dbReference type="NCBI Taxonomy" id="449393"/>
    <lineage>
        <taxon>unclassified sequences</taxon>
        <taxon>metagenomes</taxon>
        <taxon>ecological metagenomes</taxon>
    </lineage>
</organism>
<evidence type="ECO:0000259" key="7">
    <source>
        <dbReference type="Pfam" id="PF00149"/>
    </source>
</evidence>
<reference evidence="9" key="1">
    <citation type="submission" date="2020-05" db="EMBL/GenBank/DDBJ databases">
        <authorList>
            <person name="Chiriac C."/>
            <person name="Salcher M."/>
            <person name="Ghai R."/>
            <person name="Kavagutti S V."/>
        </authorList>
    </citation>
    <scope>NUCLEOTIDE SEQUENCE</scope>
</reference>
<evidence type="ECO:0000256" key="3">
    <source>
        <dbReference type="ARBA" id="ARBA00013365"/>
    </source>
</evidence>
<comment type="similarity">
    <text evidence="1">Belongs to the SbcD family.</text>
</comment>